<comment type="caution">
    <text evidence="1">The sequence shown here is derived from an EMBL/GenBank/DDBJ whole genome shotgun (WGS) entry which is preliminary data.</text>
</comment>
<dbReference type="AlphaFoldDB" id="A0A645F4Y3"/>
<organism evidence="1">
    <name type="scientific">bioreactor metagenome</name>
    <dbReference type="NCBI Taxonomy" id="1076179"/>
    <lineage>
        <taxon>unclassified sequences</taxon>
        <taxon>metagenomes</taxon>
        <taxon>ecological metagenomes</taxon>
    </lineage>
</organism>
<name>A0A645F4Y3_9ZZZZ</name>
<protein>
    <submittedName>
        <fullName evidence="1">Uncharacterized protein</fullName>
    </submittedName>
</protein>
<reference evidence="1" key="1">
    <citation type="submission" date="2019-08" db="EMBL/GenBank/DDBJ databases">
        <authorList>
            <person name="Kucharzyk K."/>
            <person name="Murdoch R.W."/>
            <person name="Higgins S."/>
            <person name="Loffler F."/>
        </authorList>
    </citation>
    <scope>NUCLEOTIDE SEQUENCE</scope>
</reference>
<gene>
    <name evidence="1" type="ORF">SDC9_156695</name>
</gene>
<sequence>MFSVPGFALLGIVHADEQHIDDPLLAEGLVLLRVDRIQQSRLRCCDRRWLARLRRCARSIHGDDANRVLRPVCICKLCAGIQERRIGKHPAHGKEQNPANQQHRPERALFLARMLFFAAHSRRRVDVRGDKRLHIHRIISVFGHILIGRFAAALCLRVCLRARIPLLMFPFAGF</sequence>
<dbReference type="EMBL" id="VSSQ01055514">
    <property type="protein sequence ID" value="MPN09405.1"/>
    <property type="molecule type" value="Genomic_DNA"/>
</dbReference>
<accession>A0A645F4Y3</accession>
<evidence type="ECO:0000313" key="1">
    <source>
        <dbReference type="EMBL" id="MPN09405.1"/>
    </source>
</evidence>
<proteinExistence type="predicted"/>